<evidence type="ECO:0000256" key="5">
    <source>
        <dbReference type="ARBA" id="ARBA00022824"/>
    </source>
</evidence>
<dbReference type="InterPro" id="IPR001296">
    <property type="entry name" value="Glyco_trans_1"/>
</dbReference>
<comment type="caution">
    <text evidence="14">The sequence shown here is derived from an EMBL/GenBank/DDBJ whole genome shotgun (WGS) entry which is preliminary data.</text>
</comment>
<dbReference type="GO" id="GO:0102704">
    <property type="term" value="F:GDP-Man:Man(2)GlcNAc(2)-PP-Dol alpha-1,6-mannosyltransferase activity"/>
    <property type="evidence" value="ECO:0007669"/>
    <property type="project" value="UniProtKB-UniRule"/>
</dbReference>
<dbReference type="GO" id="GO:0005789">
    <property type="term" value="C:endoplasmic reticulum membrane"/>
    <property type="evidence" value="ECO:0007669"/>
    <property type="project" value="UniProtKB-SubCell"/>
</dbReference>
<comment type="subcellular location">
    <subcellularLocation>
        <location evidence="10">Endoplasmic reticulum membrane</location>
        <topology evidence="10">Single-pass membrane protein</topology>
    </subcellularLocation>
</comment>
<dbReference type="EC" id="2.4.1.257" evidence="10"/>
<feature type="region of interest" description="Disordered" evidence="11">
    <location>
        <begin position="1"/>
        <end position="29"/>
    </location>
</feature>
<proteinExistence type="inferred from homology"/>
<dbReference type="InterPro" id="IPR028098">
    <property type="entry name" value="Glyco_trans_4-like_N"/>
</dbReference>
<evidence type="ECO:0000256" key="7">
    <source>
        <dbReference type="ARBA" id="ARBA00023136"/>
    </source>
</evidence>
<keyword evidence="2 10" id="KW-0328">Glycosyltransferase</keyword>
<name>A0A9N8H8W7_9STRA</name>
<keyword evidence="5" id="KW-0256">Endoplasmic reticulum</keyword>
<dbReference type="PANTHER" id="PTHR45918:SF1">
    <property type="entry name" value="ALPHA-1,3_1,6-MANNOSYLTRANSFERASE ALG2"/>
    <property type="match status" value="1"/>
</dbReference>
<evidence type="ECO:0000313" key="14">
    <source>
        <dbReference type="EMBL" id="CAB9504042.1"/>
    </source>
</evidence>
<evidence type="ECO:0000256" key="4">
    <source>
        <dbReference type="ARBA" id="ARBA00022692"/>
    </source>
</evidence>
<organism evidence="14 15">
    <name type="scientific">Seminavis robusta</name>
    <dbReference type="NCBI Taxonomy" id="568900"/>
    <lineage>
        <taxon>Eukaryota</taxon>
        <taxon>Sar</taxon>
        <taxon>Stramenopiles</taxon>
        <taxon>Ochrophyta</taxon>
        <taxon>Bacillariophyta</taxon>
        <taxon>Bacillariophyceae</taxon>
        <taxon>Bacillariophycidae</taxon>
        <taxon>Naviculales</taxon>
        <taxon>Naviculaceae</taxon>
        <taxon>Seminavis</taxon>
    </lineage>
</organism>
<comment type="catalytic activity">
    <reaction evidence="8 10">
        <text>a beta-D-Man-(1-&gt;4)-beta-D-GlcNAc-(1-&gt;4)-alpha-D-GlcNAc-diphospho-di-trans,poly-cis-dolichol + GDP-alpha-D-mannose = an alpha-D-Man-(1-&gt;3)-beta-D-Man-(1-&gt;4)-beta-D-GlcNAc-(1-&gt;4)-alpha-D-GlcNAc-diphospho-di-trans,poly-cis-dolichol + GDP + H(+)</text>
        <dbReference type="Rhea" id="RHEA:29515"/>
        <dbReference type="Rhea" id="RHEA-COMP:19511"/>
        <dbReference type="Rhea" id="RHEA-COMP:19513"/>
        <dbReference type="ChEBI" id="CHEBI:15378"/>
        <dbReference type="ChEBI" id="CHEBI:57527"/>
        <dbReference type="ChEBI" id="CHEBI:58189"/>
        <dbReference type="ChEBI" id="CHEBI:58472"/>
        <dbReference type="ChEBI" id="CHEBI:132510"/>
        <dbReference type="EC" id="2.4.1.132"/>
    </reaction>
    <physiologicalReaction direction="left-to-right" evidence="8 10">
        <dbReference type="Rhea" id="RHEA:29516"/>
    </physiologicalReaction>
</comment>
<gene>
    <name evidence="14" type="ORF">SEMRO_184_G079890.1</name>
</gene>
<dbReference type="InterPro" id="IPR027054">
    <property type="entry name" value="ALG2"/>
</dbReference>
<sequence>MSSSDAISPTAAESSNSSQKNNTNNKESSADPPLNVLFLHLDLGIGGAEQLVLQLAMASQALGHSVTLLTTRCDADHCFAAVKPPHGALYRNVQVWGRWIPANLLGVGTALCSHVRVLYLAMAWAWQIRQHTPDQSQPYLIVLDVLPTPLWILRHFTNSSLLFYCHFPDKLLIRNNPLDPTNTTTATVKKSFYRTIMDAMEESCMPLADSLLVNSKFTQRTVLQEFASLKPSDLQVLYPALDTQAMDAKPTDNNDNDDDNDPPPVVTIVSLNRYERKKKIELILYAYALLRVQYPPNTLQVIIAGGYDTQNAENVEYRGELERIAFTELKLDKQEVDFQTSISDAQRAHLLKTARCVVYTPPNEHFGIVPLEVMYAGTPVIACASGGPLESIVDGETGFLCDPPTPQTFANAINVLLVAPAKAQEMGQAGRKHARIHFGTERLQREWASLTQQAFKRGQQRVCQKEPLPIMVRLVIYFLECILAMVVCLWLTRMLRHTGWIDSQESILGSMRRKMQSDEL</sequence>
<evidence type="ECO:0000256" key="3">
    <source>
        <dbReference type="ARBA" id="ARBA00022679"/>
    </source>
</evidence>
<feature type="domain" description="Glycosyltransferase subfamily 4-like N-terminal" evidence="13">
    <location>
        <begin position="45"/>
        <end position="244"/>
    </location>
</feature>
<evidence type="ECO:0000256" key="6">
    <source>
        <dbReference type="ARBA" id="ARBA00022989"/>
    </source>
</evidence>
<keyword evidence="7 10" id="KW-0472">Membrane</keyword>
<keyword evidence="3 10" id="KW-0808">Transferase</keyword>
<evidence type="ECO:0000256" key="8">
    <source>
        <dbReference type="ARBA" id="ARBA00045103"/>
    </source>
</evidence>
<dbReference type="PANTHER" id="PTHR45918">
    <property type="entry name" value="ALPHA-1,3/1,6-MANNOSYLTRANSFERASE ALG2"/>
    <property type="match status" value="1"/>
</dbReference>
<evidence type="ECO:0000256" key="2">
    <source>
        <dbReference type="ARBA" id="ARBA00022676"/>
    </source>
</evidence>
<feature type="transmembrane region" description="Helical" evidence="10">
    <location>
        <begin position="470"/>
        <end position="491"/>
    </location>
</feature>
<comment type="pathway">
    <text evidence="1 10">Protein modification; protein glycosylation.</text>
</comment>
<comment type="similarity">
    <text evidence="10">Belongs to the glycosyltransferase group 1 family.</text>
</comment>
<evidence type="ECO:0000256" key="11">
    <source>
        <dbReference type="SAM" id="MobiDB-lite"/>
    </source>
</evidence>
<evidence type="ECO:0000259" key="12">
    <source>
        <dbReference type="Pfam" id="PF00534"/>
    </source>
</evidence>
<dbReference type="Pfam" id="PF00534">
    <property type="entry name" value="Glycos_transf_1"/>
    <property type="match status" value="1"/>
</dbReference>
<dbReference type="Pfam" id="PF13439">
    <property type="entry name" value="Glyco_transf_4"/>
    <property type="match status" value="1"/>
</dbReference>
<reference evidence="14" key="1">
    <citation type="submission" date="2020-06" db="EMBL/GenBank/DDBJ databases">
        <authorList>
            <consortium name="Plant Systems Biology data submission"/>
        </authorList>
    </citation>
    <scope>NUCLEOTIDE SEQUENCE</scope>
    <source>
        <strain evidence="14">D6</strain>
    </source>
</reference>
<comment type="catalytic activity">
    <reaction evidence="9 10">
        <text>an alpha-D-Man-(1-&gt;3)-beta-D-Man-(1-&gt;4)-beta-D-GlcNAc-(1-&gt;4)-alpha-D-GlcNAc-diphospho-di-trans,poly-cis-dolichol + GDP-alpha-D-mannose = an alpha-D-Man-(1-&gt;3)-[alpha-D-Man-(1-&gt;6)]-beta-D-Man-(1-&gt;4)-beta-D-GlcNAc-(1-&gt;4)-alpha-D-GlcNAc-diphospho-di-trans,poly-cis-dolichol + GDP + H(+)</text>
        <dbReference type="Rhea" id="RHEA:29519"/>
        <dbReference type="Rhea" id="RHEA-COMP:19513"/>
        <dbReference type="Rhea" id="RHEA-COMP:19515"/>
        <dbReference type="ChEBI" id="CHEBI:15378"/>
        <dbReference type="ChEBI" id="CHEBI:57527"/>
        <dbReference type="ChEBI" id="CHEBI:58189"/>
        <dbReference type="ChEBI" id="CHEBI:132510"/>
        <dbReference type="ChEBI" id="CHEBI:132511"/>
        <dbReference type="EC" id="2.4.1.257"/>
    </reaction>
    <physiologicalReaction direction="left-to-right" evidence="9 10">
        <dbReference type="Rhea" id="RHEA:29520"/>
    </physiologicalReaction>
</comment>
<accession>A0A9N8H8W7</accession>
<comment type="function">
    <text evidence="10">Mannosylates Man(2)GlcNAc(2)-dolichol diphosphate and Man(1)GlcNAc(2)-dolichol diphosphate to form Man(3)GlcNAc(2)-dolichol diphosphate.</text>
</comment>
<evidence type="ECO:0000256" key="9">
    <source>
        <dbReference type="ARBA" id="ARBA00045104"/>
    </source>
</evidence>
<keyword evidence="6 10" id="KW-1133">Transmembrane helix</keyword>
<keyword evidence="15" id="KW-1185">Reference proteome</keyword>
<feature type="domain" description="Glycosyl transferase family 1" evidence="12">
    <location>
        <begin position="267"/>
        <end position="433"/>
    </location>
</feature>
<dbReference type="EMBL" id="CAICTM010000183">
    <property type="protein sequence ID" value="CAB9504042.1"/>
    <property type="molecule type" value="Genomic_DNA"/>
</dbReference>
<dbReference type="EC" id="2.4.1.132" evidence="10"/>
<dbReference type="GO" id="GO:0004378">
    <property type="term" value="F:GDP-Man:Man(1)GlcNAc(2)-PP-Dol alpha-1,3-mannosyltransferase activity"/>
    <property type="evidence" value="ECO:0007669"/>
    <property type="project" value="UniProtKB-UniRule"/>
</dbReference>
<evidence type="ECO:0000256" key="1">
    <source>
        <dbReference type="ARBA" id="ARBA00004922"/>
    </source>
</evidence>
<protein>
    <recommendedName>
        <fullName evidence="10">Alpha-1,3/1,6-mannosyltransferase ALG2</fullName>
        <ecNumber evidence="10">2.4.1.132</ecNumber>
        <ecNumber evidence="10">2.4.1.257</ecNumber>
    </recommendedName>
    <alternativeName>
        <fullName evidence="10">GDP-Man:Man(1)GlcNAc(2)-PP-Dol alpha-1,3-mannosyltransferase</fullName>
    </alternativeName>
</protein>
<dbReference type="Proteomes" id="UP001153069">
    <property type="component" value="Unassembled WGS sequence"/>
</dbReference>
<feature type="compositionally biased region" description="Low complexity" evidence="11">
    <location>
        <begin position="13"/>
        <end position="27"/>
    </location>
</feature>
<dbReference type="SUPFAM" id="SSF53756">
    <property type="entry name" value="UDP-Glycosyltransferase/glycogen phosphorylase"/>
    <property type="match status" value="1"/>
</dbReference>
<dbReference type="AlphaFoldDB" id="A0A9N8H8W7"/>
<dbReference type="Gene3D" id="3.40.50.2000">
    <property type="entry name" value="Glycogen Phosphorylase B"/>
    <property type="match status" value="2"/>
</dbReference>
<evidence type="ECO:0000259" key="13">
    <source>
        <dbReference type="Pfam" id="PF13439"/>
    </source>
</evidence>
<evidence type="ECO:0000256" key="10">
    <source>
        <dbReference type="RuleBase" id="RU367136"/>
    </source>
</evidence>
<evidence type="ECO:0000313" key="15">
    <source>
        <dbReference type="Proteomes" id="UP001153069"/>
    </source>
</evidence>
<keyword evidence="4 10" id="KW-0812">Transmembrane</keyword>
<dbReference type="OrthoDB" id="448893at2759"/>